<name>A0A0L8HIH7_OCTBM</name>
<evidence type="ECO:0000313" key="1">
    <source>
        <dbReference type="EMBL" id="KOF89063.1"/>
    </source>
</evidence>
<proteinExistence type="predicted"/>
<dbReference type="AlphaFoldDB" id="A0A0L8HIH7"/>
<gene>
    <name evidence="1" type="ORF">OCBIM_22013700mg</name>
</gene>
<reference evidence="1" key="1">
    <citation type="submission" date="2015-07" db="EMBL/GenBank/DDBJ databases">
        <title>MeaNS - Measles Nucleotide Surveillance Program.</title>
        <authorList>
            <person name="Tran T."/>
            <person name="Druce J."/>
        </authorList>
    </citation>
    <scope>NUCLEOTIDE SEQUENCE</scope>
    <source>
        <strain evidence="1">UCB-OBI-ISO-001</strain>
        <tissue evidence="1">Gonad</tissue>
    </source>
</reference>
<sequence>MARAVIFLPLTKLGKKQKTCNHTTCRLAPAETTTQLSLGLLNQYIITTACHHHHHHHHHHQQQQQQQQQQHYYTSEISVEAILIKIQLRWSGQLSCMSDIRIPKQLLFGQLSTGRSVGRPLLRFKNKLKDNLRRCSIPFSCWENKASECRTWCQSCFSSVQRAEQITWKITLKVANRLDTFHQQCLQKIFKVTWQERNHK</sequence>
<organism evidence="1">
    <name type="scientific">Octopus bimaculoides</name>
    <name type="common">California two-spotted octopus</name>
    <dbReference type="NCBI Taxonomy" id="37653"/>
    <lineage>
        <taxon>Eukaryota</taxon>
        <taxon>Metazoa</taxon>
        <taxon>Spiralia</taxon>
        <taxon>Lophotrochozoa</taxon>
        <taxon>Mollusca</taxon>
        <taxon>Cephalopoda</taxon>
        <taxon>Coleoidea</taxon>
        <taxon>Octopodiformes</taxon>
        <taxon>Octopoda</taxon>
        <taxon>Incirrata</taxon>
        <taxon>Octopodidae</taxon>
        <taxon>Octopus</taxon>
    </lineage>
</organism>
<dbReference type="EMBL" id="KQ418049">
    <property type="protein sequence ID" value="KOF89063.1"/>
    <property type="molecule type" value="Genomic_DNA"/>
</dbReference>
<accession>A0A0L8HIH7</accession>
<protein>
    <submittedName>
        <fullName evidence="1">Uncharacterized protein</fullName>
    </submittedName>
</protein>